<dbReference type="AlphaFoldDB" id="A0A1M5RWC9"/>
<sequence length="74" mass="7446">MAAVIYSTVPASAASMVGCSGANLEKTETAIEAMADGDGKWVAEKEVAMAQSAMLDGKMGACAAHLSKAMHAAK</sequence>
<dbReference type="EMBL" id="LT670818">
    <property type="protein sequence ID" value="SHH30103.1"/>
    <property type="molecule type" value="Genomic_DNA"/>
</dbReference>
<name>A0A1M5RWC9_9BRAD</name>
<reference evidence="1 2" key="1">
    <citation type="submission" date="2016-11" db="EMBL/GenBank/DDBJ databases">
        <authorList>
            <person name="Jaros S."/>
            <person name="Januszkiewicz K."/>
            <person name="Wedrychowicz H."/>
        </authorList>
    </citation>
    <scope>NUCLEOTIDE SEQUENCE [LARGE SCALE GENOMIC DNA]</scope>
    <source>
        <strain evidence="1 2">GAS242</strain>
    </source>
</reference>
<dbReference type="Proteomes" id="UP000190675">
    <property type="component" value="Chromosome I"/>
</dbReference>
<proteinExistence type="predicted"/>
<accession>A0A1M5RWC9</accession>
<evidence type="ECO:0000313" key="2">
    <source>
        <dbReference type="Proteomes" id="UP000190675"/>
    </source>
</evidence>
<evidence type="ECO:0000313" key="1">
    <source>
        <dbReference type="EMBL" id="SHH30103.1"/>
    </source>
</evidence>
<gene>
    <name evidence="1" type="ORF">SAMN05444169_6782</name>
</gene>
<organism evidence="1 2">
    <name type="scientific">Bradyrhizobium erythrophlei</name>
    <dbReference type="NCBI Taxonomy" id="1437360"/>
    <lineage>
        <taxon>Bacteria</taxon>
        <taxon>Pseudomonadati</taxon>
        <taxon>Pseudomonadota</taxon>
        <taxon>Alphaproteobacteria</taxon>
        <taxon>Hyphomicrobiales</taxon>
        <taxon>Nitrobacteraceae</taxon>
        <taxon>Bradyrhizobium</taxon>
    </lineage>
</organism>
<protein>
    <submittedName>
        <fullName evidence="1">Uncharacterized protein</fullName>
    </submittedName>
</protein>